<dbReference type="EMBL" id="CP170721">
    <property type="protein sequence ID" value="XIA17386.1"/>
    <property type="molecule type" value="Genomic_DNA"/>
</dbReference>
<proteinExistence type="predicted"/>
<protein>
    <submittedName>
        <fullName evidence="3">Nuclear transport factor 2 family protein</fullName>
    </submittedName>
</protein>
<feature type="domain" description="DUF4440" evidence="2">
    <location>
        <begin position="43"/>
        <end position="149"/>
    </location>
</feature>
<feature type="chain" id="PRO_5044499140" evidence="1">
    <location>
        <begin position="29"/>
        <end position="163"/>
    </location>
</feature>
<organism evidence="3">
    <name type="scientific">Rhodanobacter sp. FW102-FHT14D07</name>
    <dbReference type="NCBI Taxonomy" id="3351462"/>
    <lineage>
        <taxon>Bacteria</taxon>
        <taxon>Pseudomonadati</taxon>
        <taxon>Pseudomonadota</taxon>
        <taxon>Gammaproteobacteria</taxon>
        <taxon>Lysobacterales</taxon>
        <taxon>Rhodanobacteraceae</taxon>
        <taxon>Rhodanobacter</taxon>
    </lineage>
</organism>
<reference evidence="3" key="1">
    <citation type="submission" date="2024-10" db="EMBL/GenBank/DDBJ databases">
        <authorList>
            <person name="Lesea H.P."/>
            <person name="Kuehl J.V."/>
            <person name="Chandonia J.-M."/>
        </authorList>
    </citation>
    <scope>NUCLEOTIDE SEQUENCE</scope>
    <source>
        <strain evidence="3">FW102-FHT14D07</strain>
    </source>
</reference>
<dbReference type="InterPro" id="IPR032710">
    <property type="entry name" value="NTF2-like_dom_sf"/>
</dbReference>
<name>A0AB74UL82_9GAMM</name>
<keyword evidence="1" id="KW-0732">Signal</keyword>
<dbReference type="InterPro" id="IPR027843">
    <property type="entry name" value="DUF4440"/>
</dbReference>
<sequence length="163" mass="17960">METRTVLRRVISATTVSLVATVAFPSPASPDHLTDDAWLRQTIMAREAALTRAYNTCNLHALRASLFAGTSIETPDGRRVDPVIEARDRICGHLRRQVMPGSLTVRALGDDSALVTGTQRFCGKDAGSCAVQGSKFAQLWTLDRGHWRLGWMHRFNDSTGIPR</sequence>
<gene>
    <name evidence="3" type="ORF">ACFYG5_12510</name>
</gene>
<feature type="signal peptide" evidence="1">
    <location>
        <begin position="1"/>
        <end position="28"/>
    </location>
</feature>
<dbReference type="SUPFAM" id="SSF54427">
    <property type="entry name" value="NTF2-like"/>
    <property type="match status" value="1"/>
</dbReference>
<evidence type="ECO:0000256" key="1">
    <source>
        <dbReference type="SAM" id="SignalP"/>
    </source>
</evidence>
<dbReference type="AlphaFoldDB" id="A0AB74UL82"/>
<dbReference type="RefSeq" id="WP_395116644.1">
    <property type="nucleotide sequence ID" value="NZ_CP170721.1"/>
</dbReference>
<evidence type="ECO:0000259" key="2">
    <source>
        <dbReference type="Pfam" id="PF14534"/>
    </source>
</evidence>
<accession>A0AB74UL82</accession>
<dbReference type="Pfam" id="PF14534">
    <property type="entry name" value="DUF4440"/>
    <property type="match status" value="1"/>
</dbReference>
<dbReference type="Gene3D" id="3.10.450.50">
    <property type="match status" value="1"/>
</dbReference>
<evidence type="ECO:0000313" key="3">
    <source>
        <dbReference type="EMBL" id="XIA17386.1"/>
    </source>
</evidence>